<gene>
    <name evidence="2" type="ORF">EDD78_10557</name>
</gene>
<keyword evidence="3" id="KW-1185">Reference proteome</keyword>
<sequence>MQLEFEYGHGLMKARLPDTTDIFIPGETVPDPPHIPEDQVKEATWDSIRNPIGMEPLSKPAHKGSKCVIIFPDRVKGGEQESAHRKVSIPIVLEELYAAGVEKRDILLLCSNGLHRKNTEKELLGILGQPLFDEFWHSGQIVNHDSEDWDHLVDLGLTPRGDPVIMNKYVYDADVAVLIGHVQGNPYGGYSGGYKHCATGITHWRSIASHHVPSVMHRPEFVPVSGGSLMRTKFDEIGMYMEKRMGKKFFCCDAVLDSDSRQIAVFSGYAAAIEPLSWQVADRRTYVPWAQKKYDVLVFGMPQSFHYGDGMGTNPIMLMQALSAQVIRHKRVMSDRCVIICSSTCNGFMNEALWPYLPALYEQYQRDGMQTLPDLCRLGEYYATDGEYIRRYRYANAFHPFHGFSMVSCGHLAERHTAAIYLVGAEQPGLARGMGLKTRATFEEALEDAKQKYVGETPNILALPKTFTRAAVHLCLKDREYPGTVSSTLAELSHQAEVP</sequence>
<protein>
    <submittedName>
        <fullName evidence="2">Uncharacterized protein DUF2088</fullName>
    </submittedName>
</protein>
<dbReference type="Gene3D" id="3.40.50.11440">
    <property type="match status" value="1"/>
</dbReference>
<evidence type="ECO:0000259" key="1">
    <source>
        <dbReference type="Pfam" id="PF09861"/>
    </source>
</evidence>
<dbReference type="RefSeq" id="WP_132084437.1">
    <property type="nucleotide sequence ID" value="NZ_SLUK01000005.1"/>
</dbReference>
<dbReference type="AlphaFoldDB" id="A0A9X8Y876"/>
<evidence type="ECO:0000313" key="3">
    <source>
        <dbReference type="Proteomes" id="UP000294682"/>
    </source>
</evidence>
<dbReference type="GO" id="GO:0050043">
    <property type="term" value="F:lactate racemase activity"/>
    <property type="evidence" value="ECO:0007669"/>
    <property type="project" value="InterPro"/>
</dbReference>
<dbReference type="Pfam" id="PF09861">
    <property type="entry name" value="Lar_N"/>
    <property type="match status" value="1"/>
</dbReference>
<proteinExistence type="predicted"/>
<organism evidence="2 3">
    <name type="scientific">Harryflintia acetispora</name>
    <dbReference type="NCBI Taxonomy" id="1849041"/>
    <lineage>
        <taxon>Bacteria</taxon>
        <taxon>Bacillati</taxon>
        <taxon>Bacillota</taxon>
        <taxon>Clostridia</taxon>
        <taxon>Eubacteriales</taxon>
        <taxon>Oscillospiraceae</taxon>
        <taxon>Harryflintia</taxon>
    </lineage>
</organism>
<dbReference type="InterPro" id="IPR048068">
    <property type="entry name" value="LarA-like"/>
</dbReference>
<dbReference type="EMBL" id="SLUK01000005">
    <property type="protein sequence ID" value="TCL43428.1"/>
    <property type="molecule type" value="Genomic_DNA"/>
</dbReference>
<comment type="caution">
    <text evidence="2">The sequence shown here is derived from an EMBL/GenBank/DDBJ whole genome shotgun (WGS) entry which is preliminary data.</text>
</comment>
<accession>A0A9X8Y876</accession>
<reference evidence="2 3" key="1">
    <citation type="submission" date="2019-03" db="EMBL/GenBank/DDBJ databases">
        <title>Genomic Encyclopedia of Type Strains, Phase IV (KMG-IV): sequencing the most valuable type-strain genomes for metagenomic binning, comparative biology and taxonomic classification.</title>
        <authorList>
            <person name="Goeker M."/>
        </authorList>
    </citation>
    <scope>NUCLEOTIDE SEQUENCE [LARGE SCALE GENOMIC DNA]</scope>
    <source>
        <strain evidence="2 3">DSM 100433</strain>
    </source>
</reference>
<dbReference type="PANTHER" id="PTHR33171:SF17">
    <property type="entry name" value="LARA-LIKE N-TERMINAL DOMAIN-CONTAINING PROTEIN"/>
    <property type="match status" value="1"/>
</dbReference>
<dbReference type="PANTHER" id="PTHR33171">
    <property type="entry name" value="LAR_N DOMAIN-CONTAINING PROTEIN"/>
    <property type="match status" value="1"/>
</dbReference>
<dbReference type="InterPro" id="IPR018657">
    <property type="entry name" value="LarA-like_N"/>
</dbReference>
<evidence type="ECO:0000313" key="2">
    <source>
        <dbReference type="EMBL" id="TCL43428.1"/>
    </source>
</evidence>
<name>A0A9X8Y876_9FIRM</name>
<dbReference type="Proteomes" id="UP000294682">
    <property type="component" value="Unassembled WGS sequence"/>
</dbReference>
<feature type="domain" description="LarA-like N-terminal" evidence="1">
    <location>
        <begin position="7"/>
        <end position="217"/>
    </location>
</feature>